<evidence type="ECO:0000256" key="8">
    <source>
        <dbReference type="ARBA" id="ARBA00022723"/>
    </source>
</evidence>
<dbReference type="PRINTS" id="PR00411">
    <property type="entry name" value="PNDRDTASEI"/>
</dbReference>
<dbReference type="InterPro" id="IPR052034">
    <property type="entry name" value="NasD-like"/>
</dbReference>
<keyword evidence="8 16" id="KW-0479">Metal-binding</keyword>
<dbReference type="InterPro" id="IPR017121">
    <property type="entry name" value="Nitrite_Rdtase_lsu"/>
</dbReference>
<dbReference type="GO" id="GO:0046872">
    <property type="term" value="F:metal ion binding"/>
    <property type="evidence" value="ECO:0007669"/>
    <property type="project" value="UniProtKB-KW"/>
</dbReference>
<evidence type="ECO:0000256" key="5">
    <source>
        <dbReference type="ARBA" id="ARBA00022617"/>
    </source>
</evidence>
<feature type="domain" description="FAD/NAD(P)-binding" evidence="20">
    <location>
        <begin position="5"/>
        <end position="280"/>
    </location>
</feature>
<dbReference type="InterPro" id="IPR036136">
    <property type="entry name" value="Nit/Sulf_reduc_fer-like_dom_sf"/>
</dbReference>
<feature type="domain" description="Nitrite/Sulfite reductase ferredoxin-like" evidence="18">
    <location>
        <begin position="552"/>
        <end position="614"/>
    </location>
</feature>
<dbReference type="InterPro" id="IPR005117">
    <property type="entry name" value="NiRdtase/SiRdtase_haem-b_fer"/>
</dbReference>
<dbReference type="SUPFAM" id="SSF56014">
    <property type="entry name" value="Nitrite and sulphite reductase 4Fe-4S domain-like"/>
    <property type="match status" value="1"/>
</dbReference>
<evidence type="ECO:0000259" key="19">
    <source>
        <dbReference type="Pfam" id="PF04324"/>
    </source>
</evidence>
<dbReference type="InterPro" id="IPR041854">
    <property type="entry name" value="BFD-like_2Fe2S-bd_dom_sf"/>
</dbReference>
<feature type="domain" description="BFD-like [2Fe-2S]-binding" evidence="19">
    <location>
        <begin position="412"/>
        <end position="461"/>
    </location>
</feature>
<dbReference type="CDD" id="cd19943">
    <property type="entry name" value="NirB_Fer2_BFD-like_1"/>
    <property type="match status" value="1"/>
</dbReference>
<dbReference type="Gene3D" id="3.90.480.20">
    <property type="match status" value="1"/>
</dbReference>
<evidence type="ECO:0000256" key="15">
    <source>
        <dbReference type="PIRNR" id="PIRNR037149"/>
    </source>
</evidence>
<evidence type="ECO:0000256" key="6">
    <source>
        <dbReference type="ARBA" id="ARBA00022630"/>
    </source>
</evidence>
<dbReference type="Gene3D" id="3.30.390.30">
    <property type="match status" value="1"/>
</dbReference>
<feature type="binding site" description="axial binding residue" evidence="16">
    <location>
        <position position="675"/>
    </location>
    <ligand>
        <name>siroheme</name>
        <dbReference type="ChEBI" id="CHEBI:60052"/>
    </ligand>
    <ligandPart>
        <name>Fe</name>
        <dbReference type="ChEBI" id="CHEBI:18248"/>
    </ligandPart>
</feature>
<evidence type="ECO:0000256" key="1">
    <source>
        <dbReference type="ARBA" id="ARBA00001974"/>
    </source>
</evidence>
<dbReference type="Pfam" id="PF07992">
    <property type="entry name" value="Pyr_redox_2"/>
    <property type="match status" value="1"/>
</dbReference>
<dbReference type="Gene3D" id="3.30.413.10">
    <property type="entry name" value="Sulfite Reductase Hemoprotein, domain 1"/>
    <property type="match status" value="1"/>
</dbReference>
<evidence type="ECO:0000256" key="3">
    <source>
        <dbReference type="ARBA" id="ARBA00010429"/>
    </source>
</evidence>
<name>A0A6N8CS00_9BACI</name>
<dbReference type="Pfam" id="PF04324">
    <property type="entry name" value="Fer2_BFD"/>
    <property type="match status" value="2"/>
</dbReference>
<reference evidence="22 23" key="1">
    <citation type="submission" date="2019-11" db="EMBL/GenBank/DDBJ databases">
        <title>Terrilactibacillus tamarindus sp. nov. BCM23-1 isolated from bark of Tamarindus indica.</title>
        <authorList>
            <person name="Kingkaew E."/>
            <person name="Tanasupawat S."/>
        </authorList>
    </citation>
    <scope>NUCLEOTIDE SEQUENCE [LARGE SCALE GENOMIC DNA]</scope>
    <source>
        <strain evidence="22 23">BCM23-1</strain>
    </source>
</reference>
<dbReference type="GO" id="GO:0098809">
    <property type="term" value="F:nitrite reductase activity"/>
    <property type="evidence" value="ECO:0007669"/>
    <property type="project" value="InterPro"/>
</dbReference>
<dbReference type="InterPro" id="IPR016156">
    <property type="entry name" value="FAD/NAD-linked_Rdtase_dimer_sf"/>
</dbReference>
<comment type="cofactor">
    <cofactor evidence="16">
        <name>[4Fe-4S] cluster</name>
        <dbReference type="ChEBI" id="CHEBI:49883"/>
    </cofactor>
    <text evidence="16">Binds 1 [4Fe-4S] cluster per subunit.</text>
</comment>
<feature type="domain" description="NADH-rubredoxin oxidoreductase C-terminal" evidence="21">
    <location>
        <begin position="318"/>
        <end position="384"/>
    </location>
</feature>
<dbReference type="FunFam" id="3.50.50.60:FF:000033">
    <property type="entry name" value="Nitrite reductase [NAD(P)H], large subunit"/>
    <property type="match status" value="1"/>
</dbReference>
<dbReference type="NCBIfam" id="TIGR02374">
    <property type="entry name" value="nitri_red_nirB"/>
    <property type="match status" value="1"/>
</dbReference>
<dbReference type="PANTHER" id="PTHR43809:SF1">
    <property type="entry name" value="NITRITE REDUCTASE (NADH) LARGE SUBUNIT"/>
    <property type="match status" value="1"/>
</dbReference>
<dbReference type="InterPro" id="IPR006067">
    <property type="entry name" value="NO2/SO3_Rdtase_4Fe4S_dom"/>
</dbReference>
<dbReference type="PANTHER" id="PTHR43809">
    <property type="entry name" value="NITRITE REDUCTASE (NADH) LARGE SUBUNIT"/>
    <property type="match status" value="1"/>
</dbReference>
<evidence type="ECO:0000256" key="9">
    <source>
        <dbReference type="ARBA" id="ARBA00022827"/>
    </source>
</evidence>
<feature type="binding site" evidence="16">
    <location>
        <position position="631"/>
    </location>
    <ligand>
        <name>[4Fe-4S] cluster</name>
        <dbReference type="ChEBI" id="CHEBI:49883"/>
    </ligand>
</feature>
<comment type="caution">
    <text evidence="22">The sequence shown here is derived from an EMBL/GenBank/DDBJ whole genome shotgun (WGS) entry which is preliminary data.</text>
</comment>
<feature type="binding site" evidence="16">
    <location>
        <position position="637"/>
    </location>
    <ligand>
        <name>[4Fe-4S] cluster</name>
        <dbReference type="ChEBI" id="CHEBI:49883"/>
    </ligand>
</feature>
<evidence type="ECO:0000259" key="20">
    <source>
        <dbReference type="Pfam" id="PF07992"/>
    </source>
</evidence>
<dbReference type="GO" id="GO:0050660">
    <property type="term" value="F:flavin adenine dinucleotide binding"/>
    <property type="evidence" value="ECO:0007669"/>
    <property type="project" value="UniProtKB-UniRule"/>
</dbReference>
<comment type="cofactor">
    <cofactor evidence="16">
        <name>siroheme</name>
        <dbReference type="ChEBI" id="CHEBI:60052"/>
    </cofactor>
    <text evidence="16">Binds 1 siroheme per subunit.</text>
</comment>
<dbReference type="SUPFAM" id="SSF55124">
    <property type="entry name" value="Nitrite/Sulfite reductase N-terminal domain-like"/>
    <property type="match status" value="1"/>
</dbReference>
<gene>
    <name evidence="22" type="ORF">GMB86_07445</name>
</gene>
<dbReference type="EMBL" id="WNHB01000009">
    <property type="protein sequence ID" value="MTT31843.1"/>
    <property type="molecule type" value="Genomic_DNA"/>
</dbReference>
<keyword evidence="11 16" id="KW-0408">Iron</keyword>
<dbReference type="InterPro" id="IPR036188">
    <property type="entry name" value="FAD/NAD-bd_sf"/>
</dbReference>
<dbReference type="Pfam" id="PF03460">
    <property type="entry name" value="NIR_SIR_ferr"/>
    <property type="match status" value="1"/>
</dbReference>
<comment type="similarity">
    <text evidence="3">Belongs to the nitrite and sulfite reductase 4Fe-4S domain family.</text>
</comment>
<keyword evidence="9 15" id="KW-0274">FAD</keyword>
<keyword evidence="6 15" id="KW-0285">Flavoprotein</keyword>
<dbReference type="GO" id="GO:0042128">
    <property type="term" value="P:nitrate assimilation"/>
    <property type="evidence" value="ECO:0007669"/>
    <property type="project" value="UniProtKB-UniRule"/>
</dbReference>
<organism evidence="22 23">
    <name type="scientific">Terrilactibacillus tamarindi</name>
    <dbReference type="NCBI Taxonomy" id="2599694"/>
    <lineage>
        <taxon>Bacteria</taxon>
        <taxon>Bacillati</taxon>
        <taxon>Bacillota</taxon>
        <taxon>Bacilli</taxon>
        <taxon>Bacillales</taxon>
        <taxon>Bacillaceae</taxon>
        <taxon>Terrilactibacillus</taxon>
    </lineage>
</organism>
<keyword evidence="7" id="KW-0001">2Fe-2S</keyword>
<feature type="domain" description="BFD-like [2Fe-2S]-binding" evidence="19">
    <location>
        <begin position="477"/>
        <end position="527"/>
    </location>
</feature>
<dbReference type="InterPro" id="IPR041575">
    <property type="entry name" value="Rubredoxin_C"/>
</dbReference>
<feature type="binding site" evidence="16">
    <location>
        <position position="671"/>
    </location>
    <ligand>
        <name>[4Fe-4S] cluster</name>
        <dbReference type="ChEBI" id="CHEBI:49883"/>
    </ligand>
</feature>
<protein>
    <submittedName>
        <fullName evidence="22">Nitrite reductase large subunit</fullName>
    </submittedName>
</protein>
<dbReference type="Proteomes" id="UP000440978">
    <property type="component" value="Unassembled WGS sequence"/>
</dbReference>
<evidence type="ECO:0000256" key="12">
    <source>
        <dbReference type="ARBA" id="ARBA00023014"/>
    </source>
</evidence>
<evidence type="ECO:0000256" key="10">
    <source>
        <dbReference type="ARBA" id="ARBA00023002"/>
    </source>
</evidence>
<evidence type="ECO:0000259" key="21">
    <source>
        <dbReference type="Pfam" id="PF18267"/>
    </source>
</evidence>
<dbReference type="SUPFAM" id="SSF51905">
    <property type="entry name" value="FAD/NAD(P)-binding domain"/>
    <property type="match status" value="2"/>
</dbReference>
<evidence type="ECO:0000313" key="22">
    <source>
        <dbReference type="EMBL" id="MTT31843.1"/>
    </source>
</evidence>
<evidence type="ECO:0000259" key="18">
    <source>
        <dbReference type="Pfam" id="PF03460"/>
    </source>
</evidence>
<keyword evidence="4 16" id="KW-0004">4Fe-4S</keyword>
<sequence length="804" mass="89510">MPRQKLVLVGNGMAGIHCLEDILKIAPDQFDITVFGDEPYPNYNRIQLSKVLQGDTELEDITLNSWDWYEKNDIRLYPGETVIEIDQDKHLVKTDKNRITPYDKLILATGSNPFVLPLPGADKKGVITFRNIKDCLEIIEYSKSGKDAVVIGGGLLGLESARGLLNLGLNVKVVHISEYLMNRQLDKTASHLLQLQLEKQGMEFLLNKRTVEITGNEYVNGLKFSDGDELKADLVIMAVGIRPNIKLAEENGIPTHRGIIVNDFMETKIPDIYAVGECVEHRERCYGLVAPLYQQGKVLAHHLCGEKTAGYAGSIDSAKLKVSGVDVFSAGQIHELENTKTIKSYDGWGMTYKKILVENGKIKGAILFGDTNESAHLSSLINKQADVEDYLNKEKEKNSETSIVGSLQDDEIICGCNGVDKGTIVQAINEKGLTTVDQVKACTNASRSCGTCKSMVADLLKLTIGDKFDSTKKEEPVCDCTTMTRDEVVSAIRTMGLTNVREVMNVLDWENKEGCSKCRPAINYYLNMVNPIHYADDQESRFVNERMHANIQMNGTYSVVPRMYGGVTNSDELRKIADIADKYHVPMIKLTGGQRIDLLGVDKEDLPKMWKDLNMRSGFAYGKSVRTVKTCVGEKFCRFGTQDSIGMGIKLEKKFEGLNTPHKVKMGVSACPRSCAESGIKDVGVIGVQGGWEIYVGGNGGTKLRTADLLCKVKESEEVLEYAGAFLQYYRENAKYLERTSAWIERVGIEHVRDVLSNKEIRDQLNQRMDEALSPIEDPWASVLANEETQKQLYQKVHVGGNEK</sequence>
<dbReference type="UniPathway" id="UPA00653"/>
<evidence type="ECO:0000256" key="13">
    <source>
        <dbReference type="ARBA" id="ARBA00023063"/>
    </source>
</evidence>
<keyword evidence="13 15" id="KW-0534">Nitrate assimilation</keyword>
<keyword evidence="23" id="KW-1185">Reference proteome</keyword>
<keyword evidence="12 16" id="KW-0411">Iron-sulfur</keyword>
<dbReference type="CDD" id="cd19944">
    <property type="entry name" value="NirB_Fer2_BFD-like_2"/>
    <property type="match status" value="1"/>
</dbReference>
<feature type="domain" description="Nitrite/sulphite reductase 4Fe-4S" evidence="17">
    <location>
        <begin position="622"/>
        <end position="758"/>
    </location>
</feature>
<dbReference type="RefSeq" id="WP_155218276.1">
    <property type="nucleotide sequence ID" value="NZ_WNHB01000009.1"/>
</dbReference>
<dbReference type="InterPro" id="IPR045854">
    <property type="entry name" value="NO2/SO3_Rdtase_4Fe4S_sf"/>
</dbReference>
<dbReference type="InterPro" id="IPR012744">
    <property type="entry name" value="Nitri_red_NirB"/>
</dbReference>
<dbReference type="PRINTS" id="PR00397">
    <property type="entry name" value="SIROHAEM"/>
</dbReference>
<dbReference type="GO" id="GO:0051539">
    <property type="term" value="F:4 iron, 4 sulfur cluster binding"/>
    <property type="evidence" value="ECO:0007669"/>
    <property type="project" value="UniProtKB-KW"/>
</dbReference>
<dbReference type="OrthoDB" id="9792592at2"/>
<evidence type="ECO:0000256" key="16">
    <source>
        <dbReference type="PIRSR" id="PIRSR037149-1"/>
    </source>
</evidence>
<comment type="cofactor">
    <cofactor evidence="1 15">
        <name>FAD</name>
        <dbReference type="ChEBI" id="CHEBI:57692"/>
    </cofactor>
</comment>
<dbReference type="PIRSF" id="PIRSF037149">
    <property type="entry name" value="NirB"/>
    <property type="match status" value="1"/>
</dbReference>
<dbReference type="InterPro" id="IPR006066">
    <property type="entry name" value="NO2/SO3_Rdtase_FeS/sirohaem_BS"/>
</dbReference>
<evidence type="ECO:0000256" key="11">
    <source>
        <dbReference type="ARBA" id="ARBA00023004"/>
    </source>
</evidence>
<comment type="pathway">
    <text evidence="2">Nitrogen metabolism; nitrate reduction (assimilation).</text>
</comment>
<dbReference type="Gene3D" id="1.10.10.1100">
    <property type="entry name" value="BFD-like [2Fe-2S]-binding domain"/>
    <property type="match status" value="1"/>
</dbReference>
<evidence type="ECO:0000256" key="4">
    <source>
        <dbReference type="ARBA" id="ARBA00022485"/>
    </source>
</evidence>
<evidence type="ECO:0000256" key="14">
    <source>
        <dbReference type="ARBA" id="ARBA00034078"/>
    </source>
</evidence>
<proteinExistence type="inferred from homology"/>
<comment type="cofactor">
    <cofactor evidence="14">
        <name>[2Fe-2S] cluster</name>
        <dbReference type="ChEBI" id="CHEBI:190135"/>
    </cofactor>
</comment>
<evidence type="ECO:0000256" key="7">
    <source>
        <dbReference type="ARBA" id="ARBA00022714"/>
    </source>
</evidence>
<dbReference type="Gene3D" id="3.50.50.60">
    <property type="entry name" value="FAD/NAD(P)-binding domain"/>
    <property type="match status" value="2"/>
</dbReference>
<dbReference type="PRINTS" id="PR00368">
    <property type="entry name" value="FADPNR"/>
</dbReference>
<dbReference type="InterPro" id="IPR023753">
    <property type="entry name" value="FAD/NAD-binding_dom"/>
</dbReference>
<dbReference type="InterPro" id="IPR007419">
    <property type="entry name" value="BFD-like_2Fe2S-bd_dom"/>
</dbReference>
<keyword evidence="5 16" id="KW-0349">Heme</keyword>
<evidence type="ECO:0000313" key="23">
    <source>
        <dbReference type="Proteomes" id="UP000440978"/>
    </source>
</evidence>
<evidence type="ECO:0000259" key="17">
    <source>
        <dbReference type="Pfam" id="PF01077"/>
    </source>
</evidence>
<evidence type="ECO:0000256" key="2">
    <source>
        <dbReference type="ARBA" id="ARBA00005096"/>
    </source>
</evidence>
<dbReference type="AlphaFoldDB" id="A0A6N8CS00"/>
<dbReference type="GO" id="GO:0051537">
    <property type="term" value="F:2 iron, 2 sulfur cluster binding"/>
    <property type="evidence" value="ECO:0007669"/>
    <property type="project" value="UniProtKB-KW"/>
</dbReference>
<dbReference type="Pfam" id="PF01077">
    <property type="entry name" value="NIR_SIR"/>
    <property type="match status" value="1"/>
</dbReference>
<accession>A0A6N8CS00</accession>
<feature type="binding site" evidence="16">
    <location>
        <position position="675"/>
    </location>
    <ligand>
        <name>[4Fe-4S] cluster</name>
        <dbReference type="ChEBI" id="CHEBI:49883"/>
    </ligand>
</feature>
<dbReference type="GO" id="GO:0050661">
    <property type="term" value="F:NADP binding"/>
    <property type="evidence" value="ECO:0007669"/>
    <property type="project" value="UniProtKB-UniRule"/>
</dbReference>
<dbReference type="Pfam" id="PF18267">
    <property type="entry name" value="Rubredoxin_C"/>
    <property type="match status" value="1"/>
</dbReference>
<keyword evidence="10" id="KW-0560">Oxidoreductase</keyword>
<dbReference type="GO" id="GO:0020037">
    <property type="term" value="F:heme binding"/>
    <property type="evidence" value="ECO:0007669"/>
    <property type="project" value="InterPro"/>
</dbReference>